<evidence type="ECO:0000313" key="2">
    <source>
        <dbReference type="EMBL" id="QLK26369.1"/>
    </source>
</evidence>
<reference evidence="2 3" key="1">
    <citation type="submission" date="2020-07" db="EMBL/GenBank/DDBJ databases">
        <title>Natrinema (YPL30) sp. nov. and Haloterrigena xxxxxx (YPL8) sp. nov., isolated from a salt mine.</title>
        <authorList>
            <person name="Cui H."/>
        </authorList>
    </citation>
    <scope>NUCLEOTIDE SEQUENCE [LARGE SCALE GENOMIC DNA]</scope>
    <source>
        <strain evidence="2 3">YPL13</strain>
    </source>
</reference>
<dbReference type="EMBL" id="CP059154">
    <property type="protein sequence ID" value="QLK26369.1"/>
    <property type="molecule type" value="Genomic_DNA"/>
</dbReference>
<name>A0A7D6CQP8_9EURY</name>
<gene>
    <name evidence="2" type="ORF">HYG81_01750</name>
</gene>
<proteinExistence type="predicted"/>
<dbReference type="AlphaFoldDB" id="A0A7D6CQP8"/>
<organism evidence="2 3">
    <name type="scientific">Natrinema zhouii</name>
    <dbReference type="NCBI Taxonomy" id="1710539"/>
    <lineage>
        <taxon>Archaea</taxon>
        <taxon>Methanobacteriati</taxon>
        <taxon>Methanobacteriota</taxon>
        <taxon>Stenosarchaea group</taxon>
        <taxon>Halobacteria</taxon>
        <taxon>Halobacteriales</taxon>
        <taxon>Natrialbaceae</taxon>
        <taxon>Natrinema</taxon>
    </lineage>
</organism>
<dbReference type="Proteomes" id="UP000510869">
    <property type="component" value="Chromosome"/>
</dbReference>
<dbReference type="OrthoDB" id="199574at2157"/>
<dbReference type="RefSeq" id="WP_180841542.1">
    <property type="nucleotide sequence ID" value="NZ_CP059154.1"/>
</dbReference>
<keyword evidence="3" id="KW-1185">Reference proteome</keyword>
<dbReference type="KEGG" id="nay:HYG81_01750"/>
<feature type="region of interest" description="Disordered" evidence="1">
    <location>
        <begin position="66"/>
        <end position="87"/>
    </location>
</feature>
<dbReference type="GeneID" id="56141889"/>
<evidence type="ECO:0000313" key="3">
    <source>
        <dbReference type="Proteomes" id="UP000510869"/>
    </source>
</evidence>
<sequence>MEITLTLNRGPLDAEFKGEDLTELEENLLQFMEFLEKNEETLEGVELTYNEVDTEDEPGLDADHWEKKQEESAQTTQDDDIPSQGSVAVNSDLKAIVKRTDFSPSTIDNYFDIDPEGEEPPYLNFDVETLGESGNSRSEKQMRASLILLTLWRECNKIEEVRSPSLKDALRISGIDDTDTFNMYQFNDGEGDRYFRRDGSGANTDISLTMPGKREGFDQIQRTVERLEGEADE</sequence>
<accession>A0A7D6CQP8</accession>
<evidence type="ECO:0000256" key="1">
    <source>
        <dbReference type="SAM" id="MobiDB-lite"/>
    </source>
</evidence>
<protein>
    <submittedName>
        <fullName evidence="2">Uncharacterized protein</fullName>
    </submittedName>
</protein>